<keyword evidence="3" id="KW-1185">Reference proteome</keyword>
<reference evidence="2 3" key="2">
    <citation type="journal article" date="2008" name="Nature">
        <title>The Phaeodactylum genome reveals the evolutionary history of diatom genomes.</title>
        <authorList>
            <person name="Bowler C."/>
            <person name="Allen A.E."/>
            <person name="Badger J.H."/>
            <person name="Grimwood J."/>
            <person name="Jabbari K."/>
            <person name="Kuo A."/>
            <person name="Maheswari U."/>
            <person name="Martens C."/>
            <person name="Maumus F."/>
            <person name="Otillar R.P."/>
            <person name="Rayko E."/>
            <person name="Salamov A."/>
            <person name="Vandepoele K."/>
            <person name="Beszteri B."/>
            <person name="Gruber A."/>
            <person name="Heijde M."/>
            <person name="Katinka M."/>
            <person name="Mock T."/>
            <person name="Valentin K."/>
            <person name="Verret F."/>
            <person name="Berges J.A."/>
            <person name="Brownlee C."/>
            <person name="Cadoret J.P."/>
            <person name="Chiovitti A."/>
            <person name="Choi C.J."/>
            <person name="Coesel S."/>
            <person name="De Martino A."/>
            <person name="Detter J.C."/>
            <person name="Durkin C."/>
            <person name="Falciatore A."/>
            <person name="Fournet J."/>
            <person name="Haruta M."/>
            <person name="Huysman M.J."/>
            <person name="Jenkins B.D."/>
            <person name="Jiroutova K."/>
            <person name="Jorgensen R.E."/>
            <person name="Joubert Y."/>
            <person name="Kaplan A."/>
            <person name="Kroger N."/>
            <person name="Kroth P.G."/>
            <person name="La Roche J."/>
            <person name="Lindquist E."/>
            <person name="Lommer M."/>
            <person name="Martin-Jezequel V."/>
            <person name="Lopez P.J."/>
            <person name="Lucas S."/>
            <person name="Mangogna M."/>
            <person name="McGinnis K."/>
            <person name="Medlin L.K."/>
            <person name="Montsant A."/>
            <person name="Oudot-Le Secq M.P."/>
            <person name="Napoli C."/>
            <person name="Obornik M."/>
            <person name="Parker M.S."/>
            <person name="Petit J.L."/>
            <person name="Porcel B.M."/>
            <person name="Poulsen N."/>
            <person name="Robison M."/>
            <person name="Rychlewski L."/>
            <person name="Rynearson T.A."/>
            <person name="Schmutz J."/>
            <person name="Shapiro H."/>
            <person name="Siaut M."/>
            <person name="Stanley M."/>
            <person name="Sussman M.R."/>
            <person name="Taylor A.R."/>
            <person name="Vardi A."/>
            <person name="von Dassow P."/>
            <person name="Vyverman W."/>
            <person name="Willis A."/>
            <person name="Wyrwicz L.S."/>
            <person name="Rokhsar D.S."/>
            <person name="Weissenbach J."/>
            <person name="Armbrust E.V."/>
            <person name="Green B.R."/>
            <person name="Van de Peer Y."/>
            <person name="Grigoriev I.V."/>
        </authorList>
    </citation>
    <scope>NUCLEOTIDE SEQUENCE [LARGE SCALE GENOMIC DNA]</scope>
    <source>
        <strain evidence="2 3">CCMP1335</strain>
    </source>
</reference>
<dbReference type="RefSeq" id="XP_002292411.1">
    <property type="nucleotide sequence ID" value="XM_002292375.1"/>
</dbReference>
<feature type="compositionally biased region" description="Polar residues" evidence="1">
    <location>
        <begin position="15"/>
        <end position="26"/>
    </location>
</feature>
<sequence length="329" mass="35666">MDGLLKLSEAAESVSLPSEVTDSQANKDCGFAVAGEKKVSQDGRSGRPTNNTTTPAITNLRKPQVYALPPPPTNVTRTFTKTLPSDSHSEAEDDGASHPPSTTTTTMLPATATTNPFLFDGYLQYLSRNRMSTLMDDLAMRTSTAPAAAASTSVKNGAQPLIDRGGYNHDATMWNMVATPSYALVMARVDKALAEAEKELFTARLNMNSLIRARHMMSRVSSLPASPIADDFFTSSVGNDNDVVDQPSRGGAVSNFQEDEPSEPQPSNFQGYQESKRQPIESFTKSLSLPSDKDFLNPVHQYLRSTCIELFMATEDHFNSPGRGGERSS</sequence>
<dbReference type="InParanoid" id="B8C7X2"/>
<feature type="compositionally biased region" description="Low complexity" evidence="1">
    <location>
        <begin position="99"/>
        <end position="109"/>
    </location>
</feature>
<dbReference type="EMBL" id="CM000645">
    <property type="protein sequence ID" value="EED90386.1"/>
    <property type="molecule type" value="Genomic_DNA"/>
</dbReference>
<proteinExistence type="predicted"/>
<dbReference type="HOGENOM" id="CLU_845931_0_0_1"/>
<organism evidence="2 3">
    <name type="scientific">Thalassiosira pseudonana</name>
    <name type="common">Marine diatom</name>
    <name type="synonym">Cyclotella nana</name>
    <dbReference type="NCBI Taxonomy" id="35128"/>
    <lineage>
        <taxon>Eukaryota</taxon>
        <taxon>Sar</taxon>
        <taxon>Stramenopiles</taxon>
        <taxon>Ochrophyta</taxon>
        <taxon>Bacillariophyta</taxon>
        <taxon>Coscinodiscophyceae</taxon>
        <taxon>Thalassiosirophycidae</taxon>
        <taxon>Thalassiosirales</taxon>
        <taxon>Thalassiosiraceae</taxon>
        <taxon>Thalassiosira</taxon>
    </lineage>
</organism>
<dbReference type="Proteomes" id="UP000001449">
    <property type="component" value="Chromosome 9"/>
</dbReference>
<evidence type="ECO:0000313" key="2">
    <source>
        <dbReference type="EMBL" id="EED90386.1"/>
    </source>
</evidence>
<feature type="compositionally biased region" description="Basic and acidic residues" evidence="1">
    <location>
        <begin position="35"/>
        <end position="45"/>
    </location>
</feature>
<reference evidence="2 3" key="1">
    <citation type="journal article" date="2004" name="Science">
        <title>The genome of the diatom Thalassiosira pseudonana: ecology, evolution, and metabolism.</title>
        <authorList>
            <person name="Armbrust E.V."/>
            <person name="Berges J.A."/>
            <person name="Bowler C."/>
            <person name="Green B.R."/>
            <person name="Martinez D."/>
            <person name="Putnam N.H."/>
            <person name="Zhou S."/>
            <person name="Allen A.E."/>
            <person name="Apt K.E."/>
            <person name="Bechner M."/>
            <person name="Brzezinski M.A."/>
            <person name="Chaal B.K."/>
            <person name="Chiovitti A."/>
            <person name="Davis A.K."/>
            <person name="Demarest M.S."/>
            <person name="Detter J.C."/>
            <person name="Glavina T."/>
            <person name="Goodstein D."/>
            <person name="Hadi M.Z."/>
            <person name="Hellsten U."/>
            <person name="Hildebrand M."/>
            <person name="Jenkins B.D."/>
            <person name="Jurka J."/>
            <person name="Kapitonov V.V."/>
            <person name="Kroger N."/>
            <person name="Lau W.W."/>
            <person name="Lane T.W."/>
            <person name="Larimer F.W."/>
            <person name="Lippmeier J.C."/>
            <person name="Lucas S."/>
            <person name="Medina M."/>
            <person name="Montsant A."/>
            <person name="Obornik M."/>
            <person name="Parker M.S."/>
            <person name="Palenik B."/>
            <person name="Pazour G.J."/>
            <person name="Richardson P.M."/>
            <person name="Rynearson T.A."/>
            <person name="Saito M.A."/>
            <person name="Schwartz D.C."/>
            <person name="Thamatrakoln K."/>
            <person name="Valentin K."/>
            <person name="Vardi A."/>
            <person name="Wilkerson F.P."/>
            <person name="Rokhsar D.S."/>
        </authorList>
    </citation>
    <scope>NUCLEOTIDE SEQUENCE [LARGE SCALE GENOMIC DNA]</scope>
    <source>
        <strain evidence="2 3">CCMP1335</strain>
    </source>
</reference>
<feature type="region of interest" description="Disordered" evidence="1">
    <location>
        <begin position="239"/>
        <end position="281"/>
    </location>
</feature>
<feature type="compositionally biased region" description="Polar residues" evidence="1">
    <location>
        <begin position="74"/>
        <end position="86"/>
    </location>
</feature>
<dbReference type="KEGG" id="tps:THAPSDRAFT_7924"/>
<evidence type="ECO:0000313" key="3">
    <source>
        <dbReference type="Proteomes" id="UP000001449"/>
    </source>
</evidence>
<dbReference type="PaxDb" id="35128-Thaps7924"/>
<dbReference type="AlphaFoldDB" id="B8C7X2"/>
<accession>B8C7X2</accession>
<name>B8C7X2_THAPS</name>
<evidence type="ECO:0000256" key="1">
    <source>
        <dbReference type="SAM" id="MobiDB-lite"/>
    </source>
</evidence>
<protein>
    <submittedName>
        <fullName evidence="2">Uncharacterized protein</fullName>
    </submittedName>
</protein>
<feature type="region of interest" description="Disordered" evidence="1">
    <location>
        <begin position="1"/>
        <end position="109"/>
    </location>
</feature>
<dbReference type="GeneID" id="7443502"/>
<gene>
    <name evidence="2" type="ORF">THAPSDRAFT_7924</name>
</gene>